<dbReference type="EMBL" id="JBBNAG010000010">
    <property type="protein sequence ID" value="KAK9100641.1"/>
    <property type="molecule type" value="Genomic_DNA"/>
</dbReference>
<accession>A0AAP0EVV9</accession>
<protein>
    <submittedName>
        <fullName evidence="1">Uncharacterized protein</fullName>
    </submittedName>
</protein>
<sequence>MRAGTVVGRCCWWRCSRCTGQYGIYLFDIIEFFYNWVMKGSSDNKGKGILYDFL</sequence>
<reference evidence="1 2" key="1">
    <citation type="submission" date="2024-01" db="EMBL/GenBank/DDBJ databases">
        <title>Genome assemblies of Stephania.</title>
        <authorList>
            <person name="Yang L."/>
        </authorList>
    </citation>
    <scope>NUCLEOTIDE SEQUENCE [LARGE SCALE GENOMIC DNA]</scope>
    <source>
        <strain evidence="1">JXDWG</strain>
        <tissue evidence="1">Leaf</tissue>
    </source>
</reference>
<proteinExistence type="predicted"/>
<evidence type="ECO:0000313" key="2">
    <source>
        <dbReference type="Proteomes" id="UP001419268"/>
    </source>
</evidence>
<keyword evidence="2" id="KW-1185">Reference proteome</keyword>
<organism evidence="1 2">
    <name type="scientific">Stephania cephalantha</name>
    <dbReference type="NCBI Taxonomy" id="152367"/>
    <lineage>
        <taxon>Eukaryota</taxon>
        <taxon>Viridiplantae</taxon>
        <taxon>Streptophyta</taxon>
        <taxon>Embryophyta</taxon>
        <taxon>Tracheophyta</taxon>
        <taxon>Spermatophyta</taxon>
        <taxon>Magnoliopsida</taxon>
        <taxon>Ranunculales</taxon>
        <taxon>Menispermaceae</taxon>
        <taxon>Menispermoideae</taxon>
        <taxon>Cissampelideae</taxon>
        <taxon>Stephania</taxon>
    </lineage>
</organism>
<dbReference type="AlphaFoldDB" id="A0AAP0EVV9"/>
<name>A0AAP0EVV9_9MAGN</name>
<dbReference type="Proteomes" id="UP001419268">
    <property type="component" value="Unassembled WGS sequence"/>
</dbReference>
<evidence type="ECO:0000313" key="1">
    <source>
        <dbReference type="EMBL" id="KAK9100641.1"/>
    </source>
</evidence>
<gene>
    <name evidence="1" type="ORF">Scep_024071</name>
</gene>
<comment type="caution">
    <text evidence="1">The sequence shown here is derived from an EMBL/GenBank/DDBJ whole genome shotgun (WGS) entry which is preliminary data.</text>
</comment>